<accession>A0ABU4DRU2</accession>
<gene>
    <name evidence="1" type="ORF">ORD21_07355</name>
</gene>
<comment type="caution">
    <text evidence="1">The sequence shown here is derived from an EMBL/GenBank/DDBJ whole genome shotgun (WGS) entry which is preliminary data.</text>
</comment>
<organism evidence="1 2">
    <name type="scientific">Deinococcus arenicola</name>
    <dbReference type="NCBI Taxonomy" id="2994950"/>
    <lineage>
        <taxon>Bacteria</taxon>
        <taxon>Thermotogati</taxon>
        <taxon>Deinococcota</taxon>
        <taxon>Deinococci</taxon>
        <taxon>Deinococcales</taxon>
        <taxon>Deinococcaceae</taxon>
        <taxon>Deinococcus</taxon>
    </lineage>
</organism>
<evidence type="ECO:0000313" key="2">
    <source>
        <dbReference type="Proteomes" id="UP001276150"/>
    </source>
</evidence>
<protein>
    <submittedName>
        <fullName evidence="1">Uncharacterized protein</fullName>
    </submittedName>
</protein>
<dbReference type="RefSeq" id="WP_317639720.1">
    <property type="nucleotide sequence ID" value="NZ_JAPMIV010000009.1"/>
</dbReference>
<proteinExistence type="predicted"/>
<reference evidence="1 2" key="1">
    <citation type="submission" date="2022-11" db="EMBL/GenBank/DDBJ databases">
        <title>Deinococcus ZS9-10, Low Temperature and Draught-tolerating, UV-resistant Bacteria from Continental Antarctica.</title>
        <authorList>
            <person name="Cheng L."/>
        </authorList>
    </citation>
    <scope>NUCLEOTIDE SEQUENCE [LARGE SCALE GENOMIC DNA]</scope>
    <source>
        <strain evidence="1 2">ZS9-10</strain>
    </source>
</reference>
<name>A0ABU4DRU2_9DEIO</name>
<dbReference type="EMBL" id="JAPMIV010000009">
    <property type="protein sequence ID" value="MDV6374404.1"/>
    <property type="molecule type" value="Genomic_DNA"/>
</dbReference>
<sequence>MPHARTCTLKWSISKINALSFMDGFLMARTMLGDTRGKALENWDTRLGELFEGLQDDYAQRKLNFTEAIVYTEDFVKTMPELESWFTGLVQRSINTNSFIVASECPTSNLG</sequence>
<dbReference type="Proteomes" id="UP001276150">
    <property type="component" value="Unassembled WGS sequence"/>
</dbReference>
<evidence type="ECO:0000313" key="1">
    <source>
        <dbReference type="EMBL" id="MDV6374404.1"/>
    </source>
</evidence>
<keyword evidence="2" id="KW-1185">Reference proteome</keyword>